<feature type="compositionally biased region" description="Polar residues" evidence="1">
    <location>
        <begin position="326"/>
        <end position="344"/>
    </location>
</feature>
<sequence length="1124" mass="126784">MVYRNPFLDLQAYDSSDDEDERTLNVSDDEDFIAGSDDDEDGSWEAGDAVGDIEGTGAGSWDDEDAPAAAPVEDSNRLTSASFLDDLERRYDPRNFQSKSPVLVPSSDDVLDKPTLHRDLLTNAVLMSEQRPLFWKIKCKPGKENEVVFDIMNHSFTPDQLTAQRCVDSFASNPNGNVENLIKALKEVLQVDSVPEPFRSQIDNAVARKSECVARSQDSTQLSAHNLIEESPYEQGFQYLLSFIQSESTTIPEAEQKLQGILRLETLPQLWSVAIGKAVLEPGMDAEVALQALNAMKNDLVPQNTPSTRPQAIPPSPFAARDESDPSMQSPSSPFAAQEGSETQSPDVYPVFSAFSVPDVPGAVYLEACLGPDPQNTPIVEFLRQHPATVKVGNVRLDRTSNRHRQRLWLQPIPVPEVGELLNISPPSIKLFTWVKVTRGRYKNDVGFVIRREISTAHRRLAVLLVPRLETEPSTPPLPAPGESEKSHGKRKRQEPERVQRLFARTDWKEGKGKRRWAEVSPNSYHMDGQMFQYDLVLLHLPYASVTDIDVRMDPITRRHFRASQHPQIKHVQLPLPDDWVFYQNEAVDVIMSAPLTEQQRLDHSLPRTTFWKSARIERIDSERCLVHLDEFDDEVPGEYTVETYGVKNLKKKDIEETDVWVTKLNLRKRISIGDHVEAVAGNAKGRFGFVLSNWGQQIAVVEMSSVQKEIGKPFTVDINSCRIVQARNDVTVPWINQRIVVIRGQYQGHFGIVADVSPPLLNGFTMIDVRLWGWEQTVRIRHDDVVETCTNKVLCQVLPLLPHQQGFRQASWGTAYAPTVARPAFEGGRILQAEEYLFRQQRPPEPWLRKHIMVIKGLIKNKGFVASVELFHRFKSGMRVLVEFDYISAEYGANPRFWVDYSWIRDLDTGLPLHVCYPLSGRAQHYWCPHKLIRAVSVPAPKVPPPPRFRPLPLPSHENTPIGPQLVGADPFHWSVDSHLDGKAFLAFYKPLDPSAKSEKEVIATPNSALGFVSCTLNGESWRALPQEIVLPADPAHPIKAQYNTKPLLVVQGEHVGKHIRQIYFQSQKGTSERLITATVFEPWGEPEEERKDEYVVVRSDECAFVPSDEGLGNLLGLKDSRT</sequence>
<keyword evidence="4" id="KW-1185">Reference proteome</keyword>
<feature type="domain" description="EH" evidence="2">
    <location>
        <begin position="229"/>
        <end position="320"/>
    </location>
</feature>
<dbReference type="PROSITE" id="PS50031">
    <property type="entry name" value="EH"/>
    <property type="match status" value="1"/>
</dbReference>
<accession>A0ABR1J024</accession>
<reference evidence="3 4" key="1">
    <citation type="submission" date="2024-01" db="EMBL/GenBank/DDBJ databases">
        <title>A draft genome for the cacao thread blight pathogen Marasmiellus scandens.</title>
        <authorList>
            <person name="Baruah I.K."/>
            <person name="Leung J."/>
            <person name="Bukari Y."/>
            <person name="Amoako-Attah I."/>
            <person name="Meinhardt L.W."/>
            <person name="Bailey B.A."/>
            <person name="Cohen S.P."/>
        </authorList>
    </citation>
    <scope>NUCLEOTIDE SEQUENCE [LARGE SCALE GENOMIC DNA]</scope>
    <source>
        <strain evidence="3 4">GH-19</strain>
    </source>
</reference>
<protein>
    <recommendedName>
        <fullName evidence="2">EH domain-containing protein</fullName>
    </recommendedName>
</protein>
<dbReference type="InterPro" id="IPR000261">
    <property type="entry name" value="EH_dom"/>
</dbReference>
<dbReference type="InterPro" id="IPR039659">
    <property type="entry name" value="SPT5"/>
</dbReference>
<evidence type="ECO:0000313" key="3">
    <source>
        <dbReference type="EMBL" id="KAK7446023.1"/>
    </source>
</evidence>
<feature type="region of interest" description="Disordered" evidence="1">
    <location>
        <begin position="300"/>
        <end position="344"/>
    </location>
</feature>
<organism evidence="3 4">
    <name type="scientific">Marasmiellus scandens</name>
    <dbReference type="NCBI Taxonomy" id="2682957"/>
    <lineage>
        <taxon>Eukaryota</taxon>
        <taxon>Fungi</taxon>
        <taxon>Dikarya</taxon>
        <taxon>Basidiomycota</taxon>
        <taxon>Agaricomycotina</taxon>
        <taxon>Agaricomycetes</taxon>
        <taxon>Agaricomycetidae</taxon>
        <taxon>Agaricales</taxon>
        <taxon>Marasmiineae</taxon>
        <taxon>Omphalotaceae</taxon>
        <taxon>Marasmiellus</taxon>
    </lineage>
</organism>
<evidence type="ECO:0000256" key="1">
    <source>
        <dbReference type="SAM" id="MobiDB-lite"/>
    </source>
</evidence>
<feature type="region of interest" description="Disordered" evidence="1">
    <location>
        <begin position="1"/>
        <end position="74"/>
    </location>
</feature>
<dbReference type="PANTHER" id="PTHR11125:SF7">
    <property type="entry name" value="TRANSCRIPTION ELONGATION FACTOR SPT5"/>
    <property type="match status" value="1"/>
</dbReference>
<comment type="caution">
    <text evidence="3">The sequence shown here is derived from an EMBL/GenBank/DDBJ whole genome shotgun (WGS) entry which is preliminary data.</text>
</comment>
<evidence type="ECO:0000259" key="2">
    <source>
        <dbReference type="PROSITE" id="PS50031"/>
    </source>
</evidence>
<dbReference type="EMBL" id="JBANRG010000045">
    <property type="protein sequence ID" value="KAK7446023.1"/>
    <property type="molecule type" value="Genomic_DNA"/>
</dbReference>
<dbReference type="PANTHER" id="PTHR11125">
    <property type="entry name" value="SUPPRESSOR OF TY 5"/>
    <property type="match status" value="1"/>
</dbReference>
<feature type="compositionally biased region" description="Polar residues" evidence="1">
    <location>
        <begin position="301"/>
        <end position="310"/>
    </location>
</feature>
<dbReference type="Proteomes" id="UP001498398">
    <property type="component" value="Unassembled WGS sequence"/>
</dbReference>
<gene>
    <name evidence="3" type="ORF">VKT23_014646</name>
</gene>
<evidence type="ECO:0000313" key="4">
    <source>
        <dbReference type="Proteomes" id="UP001498398"/>
    </source>
</evidence>
<feature type="region of interest" description="Disordered" evidence="1">
    <location>
        <begin position="472"/>
        <end position="499"/>
    </location>
</feature>
<name>A0ABR1J024_9AGAR</name>
<proteinExistence type="predicted"/>
<feature type="compositionally biased region" description="Acidic residues" evidence="1">
    <location>
        <begin position="15"/>
        <end position="43"/>
    </location>
</feature>